<reference evidence="4 5" key="1">
    <citation type="submission" date="2011-09" db="EMBL/GenBank/DDBJ databases">
        <title>The draft genome of Fischerella sp. JSC-11.</title>
        <authorList>
            <consortium name="US DOE Joint Genome Institute (JGI-PGF)"/>
            <person name="Lucas S."/>
            <person name="Han J."/>
            <person name="Lapidus A."/>
            <person name="Cheng J.-F."/>
            <person name="Goodwin L."/>
            <person name="Pitluck S."/>
            <person name="Peters L."/>
            <person name="Land M.L."/>
            <person name="Hauser L."/>
            <person name="Sarkisova S."/>
            <person name="Bryant D.A."/>
            <person name="Brown I."/>
            <person name="Woyke T.J."/>
        </authorList>
    </citation>
    <scope>NUCLEOTIDE SEQUENCE [LARGE SCALE GENOMIC DNA]</scope>
    <source>
        <strain evidence="4 5">JSC-11</strain>
    </source>
</reference>
<protein>
    <submittedName>
        <fullName evidence="4">SCP-like extracellular</fullName>
    </submittedName>
</protein>
<dbReference type="Pfam" id="PF00188">
    <property type="entry name" value="CAP"/>
    <property type="match status" value="1"/>
</dbReference>
<dbReference type="InterPro" id="IPR035940">
    <property type="entry name" value="CAP_sf"/>
</dbReference>
<comment type="caution">
    <text evidence="4">The sequence shown here is derived from an EMBL/GenBank/DDBJ whole genome shotgun (WGS) entry which is preliminary data.</text>
</comment>
<keyword evidence="2" id="KW-0732">Signal</keyword>
<sequence>MPRKRLWVILSITLITSCYYHAIESQPSVAKSTANSIFVVVPKSDRNLLAKVSYLSPLEQQVIAEMNKVRTNPKTYIPILQNHKKRFQGKRVKISERLYLQTQEGVAAVDEAIAYLKSVRPVGALRASKGMSLAARDHVKDQGPKGATSHYASDGSDPSVRMNRYGKWLLTAGENISYGPSTAQEIVMQLIIDDGVSDRGHRKNIFNPAFKVVGVACGSHAKYRTMCVIDYAGGYQEKSS</sequence>
<dbReference type="RefSeq" id="WP_009454172.1">
    <property type="nucleotide sequence ID" value="NZ_AGIZ01000001.1"/>
</dbReference>
<evidence type="ECO:0000256" key="1">
    <source>
        <dbReference type="SAM" id="MobiDB-lite"/>
    </source>
</evidence>
<evidence type="ECO:0000259" key="3">
    <source>
        <dbReference type="Pfam" id="PF00188"/>
    </source>
</evidence>
<dbReference type="AlphaFoldDB" id="G6FNB2"/>
<dbReference type="PANTHER" id="PTHR31157">
    <property type="entry name" value="SCP DOMAIN-CONTAINING PROTEIN"/>
    <property type="match status" value="1"/>
</dbReference>
<dbReference type="CDD" id="cd05379">
    <property type="entry name" value="CAP_bacterial"/>
    <property type="match status" value="1"/>
</dbReference>
<gene>
    <name evidence="4" type="ORF">FJSC11DRAFT_0359</name>
</gene>
<dbReference type="EMBL" id="AGIZ01000001">
    <property type="protein sequence ID" value="EHC19542.1"/>
    <property type="molecule type" value="Genomic_DNA"/>
</dbReference>
<feature type="domain" description="SCP" evidence="3">
    <location>
        <begin position="120"/>
        <end position="231"/>
    </location>
</feature>
<dbReference type="PATRIC" id="fig|741277.3.peg.417"/>
<evidence type="ECO:0000256" key="2">
    <source>
        <dbReference type="SAM" id="SignalP"/>
    </source>
</evidence>
<proteinExistence type="predicted"/>
<feature type="signal peptide" evidence="2">
    <location>
        <begin position="1"/>
        <end position="22"/>
    </location>
</feature>
<name>G6FNB2_9CYAN</name>
<keyword evidence="5" id="KW-1185">Reference proteome</keyword>
<feature type="chain" id="PRO_5003488894" evidence="2">
    <location>
        <begin position="23"/>
        <end position="240"/>
    </location>
</feature>
<dbReference type="Proteomes" id="UP000004344">
    <property type="component" value="Unassembled WGS sequence"/>
</dbReference>
<evidence type="ECO:0000313" key="4">
    <source>
        <dbReference type="EMBL" id="EHC19542.1"/>
    </source>
</evidence>
<evidence type="ECO:0000313" key="5">
    <source>
        <dbReference type="Proteomes" id="UP000004344"/>
    </source>
</evidence>
<organism evidence="4 5">
    <name type="scientific">Fischerella thermalis JSC-11</name>
    <dbReference type="NCBI Taxonomy" id="741277"/>
    <lineage>
        <taxon>Bacteria</taxon>
        <taxon>Bacillati</taxon>
        <taxon>Cyanobacteriota</taxon>
        <taxon>Cyanophyceae</taxon>
        <taxon>Nostocales</taxon>
        <taxon>Hapalosiphonaceae</taxon>
        <taxon>Fischerella</taxon>
    </lineage>
</organism>
<dbReference type="SUPFAM" id="SSF55797">
    <property type="entry name" value="PR-1-like"/>
    <property type="match status" value="1"/>
</dbReference>
<accession>G6FNB2</accession>
<dbReference type="Gene3D" id="3.40.33.10">
    <property type="entry name" value="CAP"/>
    <property type="match status" value="1"/>
</dbReference>
<dbReference type="InterPro" id="IPR014044">
    <property type="entry name" value="CAP_dom"/>
</dbReference>
<feature type="region of interest" description="Disordered" evidence="1">
    <location>
        <begin position="134"/>
        <end position="158"/>
    </location>
</feature>
<dbReference type="PROSITE" id="PS51257">
    <property type="entry name" value="PROKAR_LIPOPROTEIN"/>
    <property type="match status" value="1"/>
</dbReference>
<dbReference type="PANTHER" id="PTHR31157:SF1">
    <property type="entry name" value="SCP DOMAIN-CONTAINING PROTEIN"/>
    <property type="match status" value="1"/>
</dbReference>